<evidence type="ECO:0000313" key="3">
    <source>
        <dbReference type="Proteomes" id="UP001066276"/>
    </source>
</evidence>
<name>A0AAV7MNN5_PLEWA</name>
<proteinExistence type="predicted"/>
<dbReference type="Proteomes" id="UP001066276">
    <property type="component" value="Chromosome 9"/>
</dbReference>
<dbReference type="AlphaFoldDB" id="A0AAV7MNN5"/>
<comment type="caution">
    <text evidence="2">The sequence shown here is derived from an EMBL/GenBank/DDBJ whole genome shotgun (WGS) entry which is preliminary data.</text>
</comment>
<feature type="region of interest" description="Disordered" evidence="1">
    <location>
        <begin position="1"/>
        <end position="90"/>
    </location>
</feature>
<dbReference type="EMBL" id="JANPWB010000013">
    <property type="protein sequence ID" value="KAJ1105218.1"/>
    <property type="molecule type" value="Genomic_DNA"/>
</dbReference>
<reference evidence="2" key="1">
    <citation type="journal article" date="2022" name="bioRxiv">
        <title>Sequencing and chromosome-scale assembly of the giantPleurodeles waltlgenome.</title>
        <authorList>
            <person name="Brown T."/>
            <person name="Elewa A."/>
            <person name="Iarovenko S."/>
            <person name="Subramanian E."/>
            <person name="Araus A.J."/>
            <person name="Petzold A."/>
            <person name="Susuki M."/>
            <person name="Suzuki K.-i.T."/>
            <person name="Hayashi T."/>
            <person name="Toyoda A."/>
            <person name="Oliveira C."/>
            <person name="Osipova E."/>
            <person name="Leigh N.D."/>
            <person name="Simon A."/>
            <person name="Yun M.H."/>
        </authorList>
    </citation>
    <scope>NUCLEOTIDE SEQUENCE</scope>
    <source>
        <strain evidence="2">20211129_DDA</strain>
        <tissue evidence="2">Liver</tissue>
    </source>
</reference>
<organism evidence="2 3">
    <name type="scientific">Pleurodeles waltl</name>
    <name type="common">Iberian ribbed newt</name>
    <dbReference type="NCBI Taxonomy" id="8319"/>
    <lineage>
        <taxon>Eukaryota</taxon>
        <taxon>Metazoa</taxon>
        <taxon>Chordata</taxon>
        <taxon>Craniata</taxon>
        <taxon>Vertebrata</taxon>
        <taxon>Euteleostomi</taxon>
        <taxon>Amphibia</taxon>
        <taxon>Batrachia</taxon>
        <taxon>Caudata</taxon>
        <taxon>Salamandroidea</taxon>
        <taxon>Salamandridae</taxon>
        <taxon>Pleurodelinae</taxon>
        <taxon>Pleurodeles</taxon>
    </lineage>
</organism>
<keyword evidence="3" id="KW-1185">Reference proteome</keyword>
<accession>A0AAV7MNN5</accession>
<evidence type="ECO:0000256" key="1">
    <source>
        <dbReference type="SAM" id="MobiDB-lite"/>
    </source>
</evidence>
<protein>
    <submittedName>
        <fullName evidence="2">Uncharacterized protein</fullName>
    </submittedName>
</protein>
<gene>
    <name evidence="2" type="ORF">NDU88_002626</name>
</gene>
<sequence>MCRTQGREGGEAITSPPHHPLSHSDPPLGAPDLEPHRSALQPGGTRPAPPGHLHSEPHGQASYSDTLPHPAPAGAISQGPDRAPLPPVCRRLPSYVRSPASRPVQLRLTAPGSCTHRLFPGSQRGLTLRGSHLAPRVPPALPSCDGPVPAPRLHPAYRPRQGHKQIQGPPRLPASKVVAASLPALTGLQSAWMMQI</sequence>
<feature type="compositionally biased region" description="Basic and acidic residues" evidence="1">
    <location>
        <begin position="1"/>
        <end position="10"/>
    </location>
</feature>
<evidence type="ECO:0000313" key="2">
    <source>
        <dbReference type="EMBL" id="KAJ1105218.1"/>
    </source>
</evidence>